<dbReference type="PANTHER" id="PTHR22791">
    <property type="entry name" value="RING-TYPE DOMAIN-CONTAINING PROTEIN"/>
    <property type="match status" value="1"/>
</dbReference>
<dbReference type="GO" id="GO:0061630">
    <property type="term" value="F:ubiquitin protein ligase activity"/>
    <property type="evidence" value="ECO:0007669"/>
    <property type="project" value="TreeGrafter"/>
</dbReference>
<evidence type="ECO:0000256" key="3">
    <source>
        <dbReference type="ARBA" id="ARBA00022833"/>
    </source>
</evidence>
<evidence type="ECO:0000259" key="6">
    <source>
        <dbReference type="PROSITE" id="PS50089"/>
    </source>
</evidence>
<dbReference type="PROSITE" id="PS00518">
    <property type="entry name" value="ZF_RING_1"/>
    <property type="match status" value="2"/>
</dbReference>
<dbReference type="GO" id="GO:0016567">
    <property type="term" value="P:protein ubiquitination"/>
    <property type="evidence" value="ECO:0007669"/>
    <property type="project" value="TreeGrafter"/>
</dbReference>
<keyword evidence="3" id="KW-0862">Zinc</keyword>
<reference evidence="7" key="1">
    <citation type="submission" date="2022-11" db="EMBL/GenBank/DDBJ databases">
        <authorList>
            <person name="Kikuchi T."/>
        </authorList>
    </citation>
    <scope>NUCLEOTIDE SEQUENCE</scope>
    <source>
        <strain evidence="7">PS1010</strain>
    </source>
</reference>
<dbReference type="OrthoDB" id="5805123at2759"/>
<evidence type="ECO:0000256" key="4">
    <source>
        <dbReference type="PROSITE-ProRule" id="PRU00175"/>
    </source>
</evidence>
<evidence type="ECO:0000313" key="8">
    <source>
        <dbReference type="Proteomes" id="UP001152747"/>
    </source>
</evidence>
<dbReference type="InterPro" id="IPR001841">
    <property type="entry name" value="Znf_RING"/>
</dbReference>
<dbReference type="Proteomes" id="UP001152747">
    <property type="component" value="Unassembled WGS sequence"/>
</dbReference>
<dbReference type="PROSITE" id="PS50089">
    <property type="entry name" value="ZF_RING_2"/>
    <property type="match status" value="1"/>
</dbReference>
<dbReference type="AlphaFoldDB" id="A0A9P1IZG7"/>
<dbReference type="InterPro" id="IPR013083">
    <property type="entry name" value="Znf_RING/FYVE/PHD"/>
</dbReference>
<name>A0A9P1IZG7_9PELO</name>
<feature type="region of interest" description="Disordered" evidence="5">
    <location>
        <begin position="184"/>
        <end position="212"/>
    </location>
</feature>
<dbReference type="PANTHER" id="PTHR22791:SF6">
    <property type="entry name" value="RING-TYPE DOMAIN-CONTAINING PROTEIN"/>
    <property type="match status" value="1"/>
</dbReference>
<dbReference type="InterPro" id="IPR017907">
    <property type="entry name" value="Znf_RING_CS"/>
</dbReference>
<dbReference type="SUPFAM" id="SSF57850">
    <property type="entry name" value="RING/U-box"/>
    <property type="match status" value="2"/>
</dbReference>
<feature type="compositionally biased region" description="Low complexity" evidence="5">
    <location>
        <begin position="187"/>
        <end position="204"/>
    </location>
</feature>
<keyword evidence="2 4" id="KW-0863">Zinc-finger</keyword>
<keyword evidence="1" id="KW-0479">Metal-binding</keyword>
<evidence type="ECO:0000256" key="5">
    <source>
        <dbReference type="SAM" id="MobiDB-lite"/>
    </source>
</evidence>
<protein>
    <recommendedName>
        <fullName evidence="6">RING-type domain-containing protein</fullName>
    </recommendedName>
</protein>
<evidence type="ECO:0000256" key="1">
    <source>
        <dbReference type="ARBA" id="ARBA00022723"/>
    </source>
</evidence>
<comment type="caution">
    <text evidence="7">The sequence shown here is derived from an EMBL/GenBank/DDBJ whole genome shotgun (WGS) entry which is preliminary data.</text>
</comment>
<accession>A0A9P1IZG7</accession>
<feature type="domain" description="RING-type" evidence="6">
    <location>
        <begin position="8"/>
        <end position="53"/>
    </location>
</feature>
<dbReference type="InterPro" id="IPR027370">
    <property type="entry name" value="Znf-RING_euk"/>
</dbReference>
<gene>
    <name evidence="7" type="ORF">CAMP_LOCUS16163</name>
</gene>
<dbReference type="Gene3D" id="3.30.40.10">
    <property type="entry name" value="Zinc/RING finger domain, C3HC4 (zinc finger)"/>
    <property type="match status" value="2"/>
</dbReference>
<evidence type="ECO:0000256" key="2">
    <source>
        <dbReference type="ARBA" id="ARBA00022771"/>
    </source>
</evidence>
<evidence type="ECO:0000313" key="7">
    <source>
        <dbReference type="EMBL" id="CAI5453526.1"/>
    </source>
</evidence>
<organism evidence="7 8">
    <name type="scientific">Caenorhabditis angaria</name>
    <dbReference type="NCBI Taxonomy" id="860376"/>
    <lineage>
        <taxon>Eukaryota</taxon>
        <taxon>Metazoa</taxon>
        <taxon>Ecdysozoa</taxon>
        <taxon>Nematoda</taxon>
        <taxon>Chromadorea</taxon>
        <taxon>Rhabditida</taxon>
        <taxon>Rhabditina</taxon>
        <taxon>Rhabditomorpha</taxon>
        <taxon>Rhabditoidea</taxon>
        <taxon>Rhabditidae</taxon>
        <taxon>Peloderinae</taxon>
        <taxon>Caenorhabditis</taxon>
    </lineage>
</organism>
<dbReference type="EMBL" id="CANHGI010000005">
    <property type="protein sequence ID" value="CAI5453526.1"/>
    <property type="molecule type" value="Genomic_DNA"/>
</dbReference>
<dbReference type="GO" id="GO:0008270">
    <property type="term" value="F:zinc ion binding"/>
    <property type="evidence" value="ECO:0007669"/>
    <property type="project" value="UniProtKB-KW"/>
</dbReference>
<keyword evidence="8" id="KW-1185">Reference proteome</keyword>
<dbReference type="InterPro" id="IPR051435">
    <property type="entry name" value="RING_finger_E3_ubiq-ligases"/>
</dbReference>
<sequence length="212" mass="24086">MSESIFDCSICCEKFDETIHSPKVLQCGHTFCNSCLLADKKTESNFNYDKNCPKVLPCGHTFCNSCLLAVKKTENNIETVQCFKCRLKSDWSRLVSNFIILSNLDEAPSHKTSSSVPPHFPGHPNFTQQHSWSSWNIPQINTQLFHCNNCSITVMRHSQSNELNCTTNHFEVTKDGVIIKRTHESSWPHNSPNQPSSSQNSSANQRHENNKK</sequence>
<dbReference type="SMART" id="SM00184">
    <property type="entry name" value="RING"/>
    <property type="match status" value="2"/>
</dbReference>
<proteinExistence type="predicted"/>
<dbReference type="Pfam" id="PF13445">
    <property type="entry name" value="zf-RING_UBOX"/>
    <property type="match status" value="1"/>
</dbReference>